<dbReference type="InParanoid" id="A0A4W3GPY2"/>
<dbReference type="GO" id="GO:0005886">
    <property type="term" value="C:plasma membrane"/>
    <property type="evidence" value="ECO:0007669"/>
    <property type="project" value="UniProtKB-SubCell"/>
</dbReference>
<dbReference type="FunFam" id="2.30.42.10:FF:000009">
    <property type="entry name" value="Putative tight junction protein ZO-1"/>
    <property type="match status" value="1"/>
</dbReference>
<feature type="domain" description="PDZ" evidence="15">
    <location>
        <begin position="506"/>
        <end position="587"/>
    </location>
</feature>
<keyword evidence="7" id="KW-0597">Phosphoprotein</keyword>
<dbReference type="CDD" id="cd06728">
    <property type="entry name" value="PDZ2_ZO1-like_ds"/>
    <property type="match status" value="1"/>
</dbReference>
<feature type="region of interest" description="Disordered" evidence="12">
    <location>
        <begin position="952"/>
        <end position="971"/>
    </location>
</feature>
<evidence type="ECO:0000256" key="2">
    <source>
        <dbReference type="ARBA" id="ARBA00004435"/>
    </source>
</evidence>
<dbReference type="PRINTS" id="PR01600">
    <property type="entry name" value="ZONOCCLUDNS3"/>
</dbReference>
<organism evidence="16 17">
    <name type="scientific">Callorhinchus milii</name>
    <name type="common">Ghost shark</name>
    <dbReference type="NCBI Taxonomy" id="7868"/>
    <lineage>
        <taxon>Eukaryota</taxon>
        <taxon>Metazoa</taxon>
        <taxon>Chordata</taxon>
        <taxon>Craniata</taxon>
        <taxon>Vertebrata</taxon>
        <taxon>Chondrichthyes</taxon>
        <taxon>Holocephali</taxon>
        <taxon>Chimaeriformes</taxon>
        <taxon>Callorhinchidae</taxon>
        <taxon>Callorhinchus</taxon>
    </lineage>
</organism>
<name>A0A4W3GPY2_CALMI</name>
<keyword evidence="10" id="KW-0472">Membrane</keyword>
<accession>A0A4W3GPY2</accession>
<dbReference type="GO" id="GO:0150105">
    <property type="term" value="P:protein localization to cell-cell junction"/>
    <property type="evidence" value="ECO:0007669"/>
    <property type="project" value="TreeGrafter"/>
</dbReference>
<feature type="region of interest" description="Disordered" evidence="12">
    <location>
        <begin position="413"/>
        <end position="462"/>
    </location>
</feature>
<sequence length="1022" mass="115699">PSVRVFLIPLQSTVMEEIIWEPFTVTLHKDPRIGFGIAISGGRDKPNPANGDPAILVTDVVPQGPAFGKMMINDKIIMVNGVSMENVTSFFSIQTLKSCGKAVNIIIKRSRKVVVNRELPANSYYSSQSFHSDPPRSDDASDEDEDYDPNRNLRRAQNQNLYADHPNHRPDYNHHNHSREPSSDGSYDRDRSSTRSYERGRSPTRSYGRGHSPTRSYDRGRSPSWSDDQGRSPPRSYDQGINRAKSYDQLSSNRGYDEELSPMRRAKSHDRGLSPRRSDDRGHSSSREYTGDRERYPKRSHHDELDHNNSHSDLTFNKPIQSVLVKQNPNEEYGLRLGSQVYIKHMSPSGLATKDGVLQEGDIILKINGIVTENISLEDTRTLIEKSEGKLALLVLRDKEQFLVNIPELADSDEHSSGLEDISDLEPDPLDSPDERRRKPVERNPERETKNNERLKTNKADVVDKPTAIEPLPGLSSVSEDPIYSLPVKPSFTKLKDEYNAGYSPDMKMARFTKDDSVGLQLAGGNDVGIFVSGVQDGSPAGKQGIQKGDQILKVNNVNFQNLTREEAILFLLDIPRGEQMEILAQSKQDIYTKMMQSNVGDSFHIRAHFEHEADEPRGLTFSRGEVFRVVDTMFKGKLGTWLAVRIGHDLKEQDRGTIPNKSRAEQIVRVGMTQKIASSNSSTGPRAEFWKMRGLRGAKKNLRKSRDDLSNLTIQSRFPPYEHVALREASFKRPIVILGPISDVAIQTLADDLPIKFELAQTVRRNPDADYSSSIIKLETVKFIAQKDKHGLLDITPPAIERLNYVKWYPIVVFFNPENRQEVKAVRQRLCPESKKSSKRLYTQAVKLRKHWSHLFTATINLNSAPATWFSNLASVIKEQQSHPVWFSEEKTEEGGNEELEILKPSISMDYLSCDDSRMTSDYEDTDAEGGGYTDNELDDYMGVPAISRSSEPVRNEAHHSPVPHTRVSTENLLAQVQPRGQYKNPQYPRSDKWDHRTHHNHGRTNYSSDEDDWNGPATEL</sequence>
<keyword evidence="5 11" id="KW-0728">SH3 domain</keyword>
<dbReference type="InterPro" id="IPR027417">
    <property type="entry name" value="P-loop_NTPase"/>
</dbReference>
<evidence type="ECO:0000256" key="10">
    <source>
        <dbReference type="ARBA" id="ARBA00023136"/>
    </source>
</evidence>
<dbReference type="InterPro" id="IPR008145">
    <property type="entry name" value="GK/Ca_channel_bsu"/>
</dbReference>
<dbReference type="SUPFAM" id="SSF50044">
    <property type="entry name" value="SH3-domain"/>
    <property type="match status" value="1"/>
</dbReference>
<evidence type="ECO:0000256" key="8">
    <source>
        <dbReference type="ARBA" id="ARBA00022737"/>
    </source>
</evidence>
<dbReference type="AlphaFoldDB" id="A0A4W3GPY2"/>
<evidence type="ECO:0000256" key="11">
    <source>
        <dbReference type="PROSITE-ProRule" id="PRU00192"/>
    </source>
</evidence>
<dbReference type="CDD" id="cd06729">
    <property type="entry name" value="PDZ3_ZO1-like_domain"/>
    <property type="match status" value="1"/>
</dbReference>
<dbReference type="Pfam" id="PF00625">
    <property type="entry name" value="Guanylate_kin"/>
    <property type="match status" value="1"/>
</dbReference>
<evidence type="ECO:0000256" key="5">
    <source>
        <dbReference type="ARBA" id="ARBA00022443"/>
    </source>
</evidence>
<evidence type="ECO:0000259" key="15">
    <source>
        <dbReference type="PROSITE" id="PS50106"/>
    </source>
</evidence>
<proteinExistence type="inferred from homology"/>
<feature type="compositionally biased region" description="Basic and acidic residues" evidence="12">
    <location>
        <begin position="269"/>
        <end position="310"/>
    </location>
</feature>
<dbReference type="Gene3D" id="2.30.30.40">
    <property type="entry name" value="SH3 Domains"/>
    <property type="match status" value="1"/>
</dbReference>
<reference evidence="17" key="2">
    <citation type="journal article" date="2007" name="PLoS Biol.">
        <title>Survey sequencing and comparative analysis of the elephant shark (Callorhinchus milii) genome.</title>
        <authorList>
            <person name="Venkatesh B."/>
            <person name="Kirkness E.F."/>
            <person name="Loh Y.H."/>
            <person name="Halpern A.L."/>
            <person name="Lee A.P."/>
            <person name="Johnson J."/>
            <person name="Dandona N."/>
            <person name="Viswanathan L.D."/>
            <person name="Tay A."/>
            <person name="Venter J.C."/>
            <person name="Strausberg R.L."/>
            <person name="Brenner S."/>
        </authorList>
    </citation>
    <scope>NUCLEOTIDE SEQUENCE [LARGE SCALE GENOMIC DNA]</scope>
</reference>
<feature type="domain" description="PDZ" evidence="15">
    <location>
        <begin position="322"/>
        <end position="399"/>
    </location>
</feature>
<keyword evidence="17" id="KW-1185">Reference proteome</keyword>
<dbReference type="PROSITE" id="PS50052">
    <property type="entry name" value="GUANYLATE_KINASE_2"/>
    <property type="match status" value="1"/>
</dbReference>
<comment type="similarity">
    <text evidence="3">Belongs to the MAGUK family.</text>
</comment>
<evidence type="ECO:0000256" key="9">
    <source>
        <dbReference type="ARBA" id="ARBA00022949"/>
    </source>
</evidence>
<reference evidence="17" key="1">
    <citation type="journal article" date="2006" name="Science">
        <title>Ancient noncoding elements conserved in the human genome.</title>
        <authorList>
            <person name="Venkatesh B."/>
            <person name="Kirkness E.F."/>
            <person name="Loh Y.H."/>
            <person name="Halpern A.L."/>
            <person name="Lee A.P."/>
            <person name="Johnson J."/>
            <person name="Dandona N."/>
            <person name="Viswanathan L.D."/>
            <person name="Tay A."/>
            <person name="Venter J.C."/>
            <person name="Strausberg R.L."/>
            <person name="Brenner S."/>
        </authorList>
    </citation>
    <scope>NUCLEOTIDE SEQUENCE [LARGE SCALE GENOMIC DNA]</scope>
</reference>
<evidence type="ECO:0000256" key="7">
    <source>
        <dbReference type="ARBA" id="ARBA00022553"/>
    </source>
</evidence>
<dbReference type="Gene3D" id="3.40.50.300">
    <property type="entry name" value="P-loop containing nucleotide triphosphate hydrolases"/>
    <property type="match status" value="1"/>
</dbReference>
<dbReference type="SMART" id="SM00228">
    <property type="entry name" value="PDZ"/>
    <property type="match status" value="3"/>
</dbReference>
<feature type="region of interest" description="Disordered" evidence="12">
    <location>
        <begin position="919"/>
        <end position="938"/>
    </location>
</feature>
<dbReference type="FunFam" id="3.40.50.300:FF:000110">
    <property type="entry name" value="tight junction protein ZO-1 isoform X1"/>
    <property type="match status" value="1"/>
</dbReference>
<reference evidence="16" key="4">
    <citation type="submission" date="2025-08" db="UniProtKB">
        <authorList>
            <consortium name="Ensembl"/>
        </authorList>
    </citation>
    <scope>IDENTIFICATION</scope>
</reference>
<dbReference type="PANTHER" id="PTHR13865:SF11">
    <property type="entry name" value="TIGHT JUNCTION PROTEIN ZO-3"/>
    <property type="match status" value="1"/>
</dbReference>
<evidence type="ECO:0000313" key="16">
    <source>
        <dbReference type="Ensembl" id="ENSCMIP00000005035.1"/>
    </source>
</evidence>
<evidence type="ECO:0000259" key="13">
    <source>
        <dbReference type="PROSITE" id="PS50002"/>
    </source>
</evidence>
<dbReference type="PROSITE" id="PS50106">
    <property type="entry name" value="PDZ"/>
    <property type="match status" value="3"/>
</dbReference>
<dbReference type="InterPro" id="IPR036034">
    <property type="entry name" value="PDZ_sf"/>
</dbReference>
<dbReference type="PROSITE" id="PS50002">
    <property type="entry name" value="SH3"/>
    <property type="match status" value="1"/>
</dbReference>
<keyword evidence="6" id="KW-1003">Cell membrane</keyword>
<feature type="region of interest" description="Disordered" evidence="12">
    <location>
        <begin position="977"/>
        <end position="1022"/>
    </location>
</feature>
<dbReference type="SUPFAM" id="SSF52540">
    <property type="entry name" value="P-loop containing nucleoside triphosphate hydrolases"/>
    <property type="match status" value="1"/>
</dbReference>
<evidence type="ECO:0008006" key="18">
    <source>
        <dbReference type="Google" id="ProtNLM"/>
    </source>
</evidence>
<dbReference type="STRING" id="7868.ENSCMIP00000005035"/>
<dbReference type="Pfam" id="PF00595">
    <property type="entry name" value="PDZ"/>
    <property type="match status" value="3"/>
</dbReference>
<evidence type="ECO:0000256" key="12">
    <source>
        <dbReference type="SAM" id="MobiDB-lite"/>
    </source>
</evidence>
<dbReference type="InterPro" id="IPR001478">
    <property type="entry name" value="PDZ"/>
</dbReference>
<dbReference type="GO" id="GO:0098609">
    <property type="term" value="P:cell-cell adhesion"/>
    <property type="evidence" value="ECO:0007669"/>
    <property type="project" value="TreeGrafter"/>
</dbReference>
<dbReference type="Gene3D" id="2.30.42.10">
    <property type="match status" value="3"/>
</dbReference>
<evidence type="ECO:0000259" key="14">
    <source>
        <dbReference type="PROSITE" id="PS50052"/>
    </source>
</evidence>
<dbReference type="SMART" id="SM00072">
    <property type="entry name" value="GuKc"/>
    <property type="match status" value="1"/>
</dbReference>
<dbReference type="GeneTree" id="ENSGT00940000160036"/>
<dbReference type="Proteomes" id="UP000314986">
    <property type="component" value="Unassembled WGS sequence"/>
</dbReference>
<dbReference type="Pfam" id="PF07653">
    <property type="entry name" value="SH3_2"/>
    <property type="match status" value="1"/>
</dbReference>
<dbReference type="GO" id="GO:0045216">
    <property type="term" value="P:cell-cell junction organization"/>
    <property type="evidence" value="ECO:0007669"/>
    <property type="project" value="TreeGrafter"/>
</dbReference>
<dbReference type="InterPro" id="IPR005420">
    <property type="entry name" value="ZO-3"/>
</dbReference>
<feature type="compositionally biased region" description="Basic and acidic residues" evidence="12">
    <location>
        <begin position="433"/>
        <end position="462"/>
    </location>
</feature>
<dbReference type="Ensembl" id="ENSCMIT00000005217.1">
    <property type="protein sequence ID" value="ENSCMIP00000005035.1"/>
    <property type="gene ID" value="ENSCMIG00000002971.1"/>
</dbReference>
<feature type="compositionally biased region" description="Basic and acidic residues" evidence="12">
    <location>
        <begin position="165"/>
        <end position="201"/>
    </location>
</feature>
<evidence type="ECO:0000256" key="3">
    <source>
        <dbReference type="ARBA" id="ARBA00007014"/>
    </source>
</evidence>
<comment type="subcellular location">
    <subcellularLocation>
        <location evidence="2">Cell junction</location>
        <location evidence="2">Tight junction</location>
    </subcellularLocation>
    <subcellularLocation>
        <location evidence="1">Cell membrane</location>
        <topology evidence="1">Peripheral membrane protein</topology>
        <orientation evidence="1">Cytoplasmic side</orientation>
    </subcellularLocation>
</comment>
<evidence type="ECO:0000313" key="17">
    <source>
        <dbReference type="Proteomes" id="UP000314986"/>
    </source>
</evidence>
<dbReference type="FunFam" id="2.30.42.10:FF:000013">
    <property type="entry name" value="Putative tight junction protein ZO-1"/>
    <property type="match status" value="1"/>
</dbReference>
<reference evidence="17" key="3">
    <citation type="journal article" date="2014" name="Nature">
        <title>Elephant shark genome provides unique insights into gnathostome evolution.</title>
        <authorList>
            <consortium name="International Elephant Shark Genome Sequencing Consortium"/>
            <person name="Venkatesh B."/>
            <person name="Lee A.P."/>
            <person name="Ravi V."/>
            <person name="Maurya A.K."/>
            <person name="Lian M.M."/>
            <person name="Swann J.B."/>
            <person name="Ohta Y."/>
            <person name="Flajnik M.F."/>
            <person name="Sutoh Y."/>
            <person name="Kasahara M."/>
            <person name="Hoon S."/>
            <person name="Gangu V."/>
            <person name="Roy S.W."/>
            <person name="Irimia M."/>
            <person name="Korzh V."/>
            <person name="Kondrychyn I."/>
            <person name="Lim Z.W."/>
            <person name="Tay B.H."/>
            <person name="Tohari S."/>
            <person name="Kong K.W."/>
            <person name="Ho S."/>
            <person name="Lorente-Galdos B."/>
            <person name="Quilez J."/>
            <person name="Marques-Bonet T."/>
            <person name="Raney B.J."/>
            <person name="Ingham P.W."/>
            <person name="Tay A."/>
            <person name="Hillier L.W."/>
            <person name="Minx P."/>
            <person name="Boehm T."/>
            <person name="Wilson R.K."/>
            <person name="Brenner S."/>
            <person name="Warren W.C."/>
        </authorList>
    </citation>
    <scope>NUCLEOTIDE SEQUENCE [LARGE SCALE GENOMIC DNA]</scope>
</reference>
<dbReference type="CDD" id="cd06727">
    <property type="entry name" value="PDZ1_ZO1-like"/>
    <property type="match status" value="1"/>
</dbReference>
<keyword evidence="8" id="KW-0677">Repeat</keyword>
<dbReference type="InterPro" id="IPR001452">
    <property type="entry name" value="SH3_domain"/>
</dbReference>
<reference evidence="16" key="5">
    <citation type="submission" date="2025-09" db="UniProtKB">
        <authorList>
            <consortium name="Ensembl"/>
        </authorList>
    </citation>
    <scope>IDENTIFICATION</scope>
</reference>
<dbReference type="GO" id="GO:0050839">
    <property type="term" value="F:cell adhesion molecule binding"/>
    <property type="evidence" value="ECO:0007669"/>
    <property type="project" value="TreeGrafter"/>
</dbReference>
<dbReference type="InterPro" id="IPR036028">
    <property type="entry name" value="SH3-like_dom_sf"/>
</dbReference>
<feature type="domain" description="PDZ" evidence="15">
    <location>
        <begin position="24"/>
        <end position="111"/>
    </location>
</feature>
<feature type="compositionally biased region" description="Acidic residues" evidence="12">
    <location>
        <begin position="421"/>
        <end position="432"/>
    </location>
</feature>
<dbReference type="GO" id="GO:1905605">
    <property type="term" value="P:positive regulation of blood-brain barrier permeability"/>
    <property type="evidence" value="ECO:0007669"/>
    <property type="project" value="TreeGrafter"/>
</dbReference>
<feature type="domain" description="SH3" evidence="13">
    <location>
        <begin position="601"/>
        <end position="669"/>
    </location>
</feature>
<evidence type="ECO:0000256" key="6">
    <source>
        <dbReference type="ARBA" id="ARBA00022475"/>
    </source>
</evidence>
<feature type="region of interest" description="Disordered" evidence="12">
    <location>
        <begin position="124"/>
        <end position="315"/>
    </location>
</feature>
<dbReference type="OMA" id="ARWEHHH"/>
<dbReference type="SUPFAM" id="SSF50156">
    <property type="entry name" value="PDZ domain-like"/>
    <property type="match status" value="3"/>
</dbReference>
<dbReference type="PRINTS" id="PR01597">
    <property type="entry name" value="ZONOCCLUDNS"/>
</dbReference>
<evidence type="ECO:0000256" key="1">
    <source>
        <dbReference type="ARBA" id="ARBA00004413"/>
    </source>
</evidence>
<dbReference type="InterPro" id="IPR008144">
    <property type="entry name" value="Guanylate_kin-like_dom"/>
</dbReference>
<dbReference type="PANTHER" id="PTHR13865">
    <property type="entry name" value="TIGHT JUNCTION PROTEIN"/>
    <property type="match status" value="1"/>
</dbReference>
<keyword evidence="9" id="KW-0965">Cell junction</keyword>
<feature type="domain" description="Guanylate kinase-like" evidence="14">
    <location>
        <begin position="779"/>
        <end position="879"/>
    </location>
</feature>
<evidence type="ECO:0000256" key="4">
    <source>
        <dbReference type="ARBA" id="ARBA00022427"/>
    </source>
</evidence>
<keyword evidence="4" id="KW-0796">Tight junction</keyword>
<protein>
    <recommendedName>
        <fullName evidence="18">Tight junction protein ZO-2-like protein</fullName>
    </recommendedName>
</protein>
<gene>
    <name evidence="16" type="primary">LOC103188138</name>
</gene>
<dbReference type="InterPro" id="IPR005417">
    <property type="entry name" value="ZO"/>
</dbReference>
<dbReference type="GO" id="GO:0090557">
    <property type="term" value="P:establishment of endothelial intestinal barrier"/>
    <property type="evidence" value="ECO:0007669"/>
    <property type="project" value="TreeGrafter"/>
</dbReference>
<dbReference type="GO" id="GO:0005923">
    <property type="term" value="C:bicellular tight junction"/>
    <property type="evidence" value="ECO:0007669"/>
    <property type="project" value="UniProtKB-SubCell"/>
</dbReference>